<dbReference type="Proteomes" id="UP000451048">
    <property type="component" value="Unassembled WGS sequence"/>
</dbReference>
<dbReference type="EMBL" id="WTTO01000023">
    <property type="protein sequence ID" value="NAR73651.1"/>
    <property type="molecule type" value="Genomic_DNA"/>
</dbReference>
<protein>
    <submittedName>
        <fullName evidence="1">Uncharacterized protein</fullName>
    </submittedName>
</protein>
<dbReference type="AlphaFoldDB" id="A0AAJ2YW56"/>
<accession>A0AAJ2YW56</accession>
<evidence type="ECO:0000313" key="2">
    <source>
        <dbReference type="Proteomes" id="UP000451048"/>
    </source>
</evidence>
<dbReference type="RefSeq" id="WP_161401455.1">
    <property type="nucleotide sequence ID" value="NZ_WTTE01000023.1"/>
</dbReference>
<proteinExistence type="predicted"/>
<comment type="caution">
    <text evidence="1">The sequence shown here is derived from an EMBL/GenBank/DDBJ whole genome shotgun (WGS) entry which is preliminary data.</text>
</comment>
<gene>
    <name evidence="1" type="ORF">GPS52_09085</name>
</gene>
<organism evidence="1 2">
    <name type="scientific">Acinetobacter haemolyticus</name>
    <dbReference type="NCBI Taxonomy" id="29430"/>
    <lineage>
        <taxon>Bacteria</taxon>
        <taxon>Pseudomonadati</taxon>
        <taxon>Pseudomonadota</taxon>
        <taxon>Gammaproteobacteria</taxon>
        <taxon>Moraxellales</taxon>
        <taxon>Moraxellaceae</taxon>
        <taxon>Acinetobacter</taxon>
    </lineage>
</organism>
<sequence length="134" mass="16276">MPQLIKHIDKIAREKQRDVLYVQFDRKVYSSDNYEKWKARTRFIHWLQQNRIAYEKCGCFASENSMESYQGQLYIDIAYDESLAEYQKLSEHLECADGRMKIKGLLFYYVSLEQAMKNKHHDDEGFWERWAENF</sequence>
<name>A0AAJ2YW56_ACIHA</name>
<evidence type="ECO:0000313" key="1">
    <source>
        <dbReference type="EMBL" id="NAR73651.1"/>
    </source>
</evidence>
<reference evidence="1 2" key="1">
    <citation type="submission" date="2019-12" db="EMBL/GenBank/DDBJ databases">
        <title>Acinetobacter haemolyticus comparative genomics.</title>
        <authorList>
            <person name="Castro-Jaimes S."/>
            <person name="Bello-Lopez E."/>
            <person name="Velazquez-Acosta C."/>
            <person name="Volkow-Fernandez P."/>
            <person name="Lozano-Zarain P."/>
            <person name="Castillo Ramirez S."/>
            <person name="Cevallos M.A."/>
        </authorList>
    </citation>
    <scope>NUCLEOTIDE SEQUENCE [LARGE SCALE GENOMIC DNA]</scope>
    <source>
        <strain evidence="1 2">AN10</strain>
    </source>
</reference>